<dbReference type="KEGG" id="phu:Phum_PHUM458980"/>
<dbReference type="AlphaFoldDB" id="E0VV60"/>
<dbReference type="GO" id="GO:0042254">
    <property type="term" value="P:ribosome biogenesis"/>
    <property type="evidence" value="ECO:0007669"/>
    <property type="project" value="InterPro"/>
</dbReference>
<reference evidence="4" key="3">
    <citation type="submission" date="2020-05" db="UniProtKB">
        <authorList>
            <consortium name="EnsemblMetazoa"/>
        </authorList>
    </citation>
    <scope>IDENTIFICATION</scope>
    <source>
        <strain evidence="4">USDA</strain>
    </source>
</reference>
<dbReference type="PROSITE" id="PS50031">
    <property type="entry name" value="EH"/>
    <property type="match status" value="1"/>
</dbReference>
<dbReference type="VEuPathDB" id="VectorBase:PHUM458980"/>
<dbReference type="EMBL" id="AAZO01005578">
    <property type="status" value="NOT_ANNOTATED_CDS"/>
    <property type="molecule type" value="Genomic_DNA"/>
</dbReference>
<keyword evidence="5" id="KW-1185">Reference proteome</keyword>
<dbReference type="InParanoid" id="E0VV60"/>
<gene>
    <name evidence="4" type="primary">8230945</name>
    <name evidence="3" type="ORF">Phum_PHUM458980</name>
</gene>
<protein>
    <submittedName>
        <fullName evidence="3 4">Nucleolar complex protein, putative</fullName>
    </submittedName>
</protein>
<sequence length="374" mass="42991">MVVDKSKKISLVKLKELLNSVLSSSNRTSKIIQKFDDIIIHSDVLFYTWKLLAKNYINIKNSNDIYAQNVIELLEKISPSKCDSKEYSLGLDCKEKFVLDDLLLNKYIGKVWQSLINRDFKSPDIHKKVLFLLMETYINRIDNAVFLTDFLMGSMNIKGIISILALEGMSKLMQRSNIEYPNIYGKLYTMFEPDILHKKYKSRLFFLADIFLSSICLPESIVASFIKRVARLSLISAAPDIIMMLKFISNLMIRHPGLKRLVNHPDVTEVSEDPFIANENDPTKTCATSSCLWEIVLLKNHCLPSVSSAAKFIDFNLPSIEFDLSDVLSNNYEKIFKTECKKKTDKPSLTFERPQNSIAKLKDDKLYKLWSLIV</sequence>
<dbReference type="HOGENOM" id="CLU_015945_4_0_1"/>
<dbReference type="InterPro" id="IPR000261">
    <property type="entry name" value="EH_dom"/>
</dbReference>
<dbReference type="Pfam" id="PF03914">
    <property type="entry name" value="CBF"/>
    <property type="match status" value="1"/>
</dbReference>
<dbReference type="EnsemblMetazoa" id="PHUM458980-RA">
    <property type="protein sequence ID" value="PHUM458980-PA"/>
    <property type="gene ID" value="PHUM458980"/>
</dbReference>
<dbReference type="RefSeq" id="XP_002430004.1">
    <property type="nucleotide sequence ID" value="XM_002429959.1"/>
</dbReference>
<dbReference type="InterPro" id="IPR027193">
    <property type="entry name" value="Noc4"/>
</dbReference>
<organism>
    <name type="scientific">Pediculus humanus subsp. corporis</name>
    <name type="common">Body louse</name>
    <dbReference type="NCBI Taxonomy" id="121224"/>
    <lineage>
        <taxon>Eukaryota</taxon>
        <taxon>Metazoa</taxon>
        <taxon>Ecdysozoa</taxon>
        <taxon>Arthropoda</taxon>
        <taxon>Hexapoda</taxon>
        <taxon>Insecta</taxon>
        <taxon>Pterygota</taxon>
        <taxon>Neoptera</taxon>
        <taxon>Paraneoptera</taxon>
        <taxon>Psocodea</taxon>
        <taxon>Troctomorpha</taxon>
        <taxon>Phthiraptera</taxon>
        <taxon>Anoplura</taxon>
        <taxon>Pediculidae</taxon>
        <taxon>Pediculus</taxon>
    </lineage>
</organism>
<reference evidence="3" key="2">
    <citation type="submission" date="2007-04" db="EMBL/GenBank/DDBJ databases">
        <title>The genome of the human body louse.</title>
        <authorList>
            <consortium name="The Human Body Louse Genome Consortium"/>
            <person name="Kirkness E."/>
            <person name="Walenz B."/>
            <person name="Hass B."/>
            <person name="Bruggner R."/>
            <person name="Strausberg R."/>
        </authorList>
    </citation>
    <scope>NUCLEOTIDE SEQUENCE</scope>
    <source>
        <strain evidence="3">USDA</strain>
    </source>
</reference>
<dbReference type="Proteomes" id="UP000009046">
    <property type="component" value="Unassembled WGS sequence"/>
</dbReference>
<evidence type="ECO:0000313" key="3">
    <source>
        <dbReference type="EMBL" id="EEB17266.1"/>
    </source>
</evidence>
<dbReference type="GO" id="GO:0032040">
    <property type="term" value="C:small-subunit processome"/>
    <property type="evidence" value="ECO:0007669"/>
    <property type="project" value="TreeGrafter"/>
</dbReference>
<dbReference type="PANTHER" id="PTHR12455:SF0">
    <property type="entry name" value="NUCLEOLAR COMPLEX PROTEIN 4 HOMOLOG"/>
    <property type="match status" value="1"/>
</dbReference>
<dbReference type="EMBL" id="DS235803">
    <property type="protein sequence ID" value="EEB17266.1"/>
    <property type="molecule type" value="Genomic_DNA"/>
</dbReference>
<name>E0VV60_PEDHC</name>
<dbReference type="GeneID" id="8230945"/>
<dbReference type="GO" id="GO:0030692">
    <property type="term" value="C:Noc4p-Nop14p complex"/>
    <property type="evidence" value="ECO:0007669"/>
    <property type="project" value="TreeGrafter"/>
</dbReference>
<comment type="similarity">
    <text evidence="1">Belongs to the CBF/MAK21 family.</text>
</comment>
<evidence type="ECO:0000256" key="1">
    <source>
        <dbReference type="ARBA" id="ARBA00007797"/>
    </source>
</evidence>
<dbReference type="eggNOG" id="KOG2154">
    <property type="taxonomic scope" value="Eukaryota"/>
</dbReference>
<dbReference type="OrthoDB" id="10263185at2759"/>
<accession>E0VV60</accession>
<evidence type="ECO:0000313" key="4">
    <source>
        <dbReference type="EnsemblMetazoa" id="PHUM458980-PA"/>
    </source>
</evidence>
<proteinExistence type="inferred from homology"/>
<dbReference type="FunCoup" id="E0VV60">
    <property type="interactions" value="765"/>
</dbReference>
<dbReference type="InterPro" id="IPR005612">
    <property type="entry name" value="CCAAT-binding_factor"/>
</dbReference>
<evidence type="ECO:0000313" key="5">
    <source>
        <dbReference type="Proteomes" id="UP000009046"/>
    </source>
</evidence>
<dbReference type="PANTHER" id="PTHR12455">
    <property type="entry name" value="NUCLEOLAR COMPLEX PROTEIN 4"/>
    <property type="match status" value="1"/>
</dbReference>
<evidence type="ECO:0000259" key="2">
    <source>
        <dbReference type="PROSITE" id="PS50031"/>
    </source>
</evidence>
<dbReference type="OMA" id="KNSITEC"/>
<dbReference type="CTD" id="8230945"/>
<reference evidence="3" key="1">
    <citation type="submission" date="2007-04" db="EMBL/GenBank/DDBJ databases">
        <title>Annotation of Pediculus humanus corporis strain USDA.</title>
        <authorList>
            <person name="Kirkness E."/>
            <person name="Hannick L."/>
            <person name="Hass B."/>
            <person name="Bruggner R."/>
            <person name="Lawson D."/>
            <person name="Bidwell S."/>
            <person name="Joardar V."/>
            <person name="Caler E."/>
            <person name="Walenz B."/>
            <person name="Inman J."/>
            <person name="Schobel S."/>
            <person name="Galinsky K."/>
            <person name="Amedeo P."/>
            <person name="Strausberg R."/>
        </authorList>
    </citation>
    <scope>NUCLEOTIDE SEQUENCE</scope>
    <source>
        <strain evidence="3">USDA</strain>
    </source>
</reference>
<dbReference type="STRING" id="121224.E0VV60"/>
<feature type="domain" description="EH" evidence="2">
    <location>
        <begin position="328"/>
        <end position="374"/>
    </location>
</feature>